<dbReference type="Gene3D" id="3.40.50.1820">
    <property type="entry name" value="alpha/beta hydrolase"/>
    <property type="match status" value="1"/>
</dbReference>
<dbReference type="PANTHER" id="PTHR11440">
    <property type="entry name" value="LECITHIN-CHOLESTEROL ACYLTRANSFERASE-RELATED"/>
    <property type="match status" value="1"/>
</dbReference>
<name>A0A1H5R6S5_9PSEU</name>
<dbReference type="Proteomes" id="UP000198878">
    <property type="component" value="Unassembled WGS sequence"/>
</dbReference>
<evidence type="ECO:0000313" key="2">
    <source>
        <dbReference type="Proteomes" id="UP000198878"/>
    </source>
</evidence>
<proteinExistence type="predicted"/>
<dbReference type="InterPro" id="IPR003386">
    <property type="entry name" value="LACT/PDAT_acylTrfase"/>
</dbReference>
<dbReference type="AlphaFoldDB" id="A0A1H5R6S5"/>
<dbReference type="GO" id="GO:0006629">
    <property type="term" value="P:lipid metabolic process"/>
    <property type="evidence" value="ECO:0007669"/>
    <property type="project" value="InterPro"/>
</dbReference>
<keyword evidence="1" id="KW-0808">Transferase</keyword>
<dbReference type="InterPro" id="IPR029058">
    <property type="entry name" value="AB_hydrolase_fold"/>
</dbReference>
<evidence type="ECO:0000313" key="1">
    <source>
        <dbReference type="EMBL" id="SEF34102.1"/>
    </source>
</evidence>
<organism evidence="1 2">
    <name type="scientific">Amycolatopsis pretoriensis</name>
    <dbReference type="NCBI Taxonomy" id="218821"/>
    <lineage>
        <taxon>Bacteria</taxon>
        <taxon>Bacillati</taxon>
        <taxon>Actinomycetota</taxon>
        <taxon>Actinomycetes</taxon>
        <taxon>Pseudonocardiales</taxon>
        <taxon>Pseudonocardiaceae</taxon>
        <taxon>Amycolatopsis</taxon>
    </lineage>
</organism>
<dbReference type="OrthoDB" id="8871309at2"/>
<dbReference type="RefSeq" id="WP_086684982.1">
    <property type="nucleotide sequence ID" value="NZ_FNUJ01000007.1"/>
</dbReference>
<dbReference type="EMBL" id="FNUJ01000007">
    <property type="protein sequence ID" value="SEF34102.1"/>
    <property type="molecule type" value="Genomic_DNA"/>
</dbReference>
<keyword evidence="1" id="KW-0012">Acyltransferase</keyword>
<dbReference type="Pfam" id="PF02450">
    <property type="entry name" value="LCAT"/>
    <property type="match status" value="1"/>
</dbReference>
<gene>
    <name evidence="1" type="ORF">SAMN05421837_107206</name>
</gene>
<protein>
    <submittedName>
        <fullName evidence="1">Lecithin:cholesterol acyltransferase</fullName>
    </submittedName>
</protein>
<accession>A0A1H5R6S5</accession>
<dbReference type="STRING" id="218821.SAMN05421837_107206"/>
<keyword evidence="2" id="KW-1185">Reference proteome</keyword>
<reference evidence="2" key="1">
    <citation type="submission" date="2016-10" db="EMBL/GenBank/DDBJ databases">
        <authorList>
            <person name="Varghese N."/>
            <person name="Submissions S."/>
        </authorList>
    </citation>
    <scope>NUCLEOTIDE SEQUENCE [LARGE SCALE GENOMIC DNA]</scope>
    <source>
        <strain evidence="2">DSM 44654</strain>
    </source>
</reference>
<dbReference type="GO" id="GO:0008374">
    <property type="term" value="F:O-acyltransferase activity"/>
    <property type="evidence" value="ECO:0007669"/>
    <property type="project" value="InterPro"/>
</dbReference>
<dbReference type="SUPFAM" id="SSF53474">
    <property type="entry name" value="alpha/beta-Hydrolases"/>
    <property type="match status" value="1"/>
</dbReference>
<sequence length="441" mass="47776">MVISPTGLDLERFPELEPSALVRTFSAFGPLLTIIGYDRLSERLTKSFKDVVLHTYRSGEAVPEDVDVLLFPYDFRRSVADAAERLAGAVRATLGPEASSRRRVIVVAHSMGGLVARYWIGPLGGWSLCSALLTLGTPHRGAPKAVDWLVRGPGIGPLRHPGLRKVLRRWPSLYELLPQYPAVWDENAGRETELTRLQPSAYAAQFATMAAAGRQVHDDIATAWGDIPAGRAPDVIPYFGRGHATPNLITLRPSGRLTVVKEDPAWRGNVGWAGDGTVPALSAIPRELGEQRAVWRGMRERHGPLTGTPSVIEVLRTYSGEPMPTRGGEAPETPWLGLDVEDVVPAGIEVAVGVTIQPEAALAAGVQITLCAVPVTAPPVFTTVMTGSERTWRATLPALLPGRYRIEFEARQVRGPESIFADVDLVVLDPTREAEAAEEVL</sequence>